<feature type="non-terminal residue" evidence="1">
    <location>
        <position position="1"/>
    </location>
</feature>
<dbReference type="AlphaFoldDB" id="A0AAW4FVF7"/>
<comment type="caution">
    <text evidence="1">The sequence shown here is derived from an EMBL/GenBank/DDBJ whole genome shotgun (WGS) entry which is preliminary data.</text>
</comment>
<evidence type="ECO:0000313" key="1">
    <source>
        <dbReference type="EMBL" id="MBM3095321.1"/>
    </source>
</evidence>
<accession>A0AAW4FVF7</accession>
<protein>
    <submittedName>
        <fullName evidence="1">Gfo/Idh/MocA family oxidoreductase</fullName>
    </submittedName>
</protein>
<dbReference type="Proteomes" id="UP000744980">
    <property type="component" value="Unassembled WGS sequence"/>
</dbReference>
<sequence>KRKGEAIDAAVTYPTIDDGMKGMAFVDACVQSSKRNGAWVKV</sequence>
<reference evidence="1 2" key="1">
    <citation type="submission" date="2020-01" db="EMBL/GenBank/DDBJ databases">
        <title>Draft genome assembly of Ensifer adhaerens T173.</title>
        <authorList>
            <person name="Craig J.E."/>
            <person name="Stinchcombe J.R."/>
        </authorList>
    </citation>
    <scope>NUCLEOTIDE SEQUENCE [LARGE SCALE GENOMIC DNA]</scope>
    <source>
        <strain evidence="1 2">T173</strain>
    </source>
</reference>
<keyword evidence="2" id="KW-1185">Reference proteome</keyword>
<organism evidence="1 2">
    <name type="scientific">Ensifer canadensis</name>
    <dbReference type="NCBI Taxonomy" id="555315"/>
    <lineage>
        <taxon>Bacteria</taxon>
        <taxon>Pseudomonadati</taxon>
        <taxon>Pseudomonadota</taxon>
        <taxon>Alphaproteobacteria</taxon>
        <taxon>Hyphomicrobiales</taxon>
        <taxon>Rhizobiaceae</taxon>
        <taxon>Sinorhizobium/Ensifer group</taxon>
        <taxon>Ensifer</taxon>
    </lineage>
</organism>
<evidence type="ECO:0000313" key="2">
    <source>
        <dbReference type="Proteomes" id="UP000744980"/>
    </source>
</evidence>
<gene>
    <name evidence="1" type="ORF">GFB56_31865</name>
</gene>
<dbReference type="Gene3D" id="3.30.360.10">
    <property type="entry name" value="Dihydrodipicolinate Reductase, domain 2"/>
    <property type="match status" value="1"/>
</dbReference>
<name>A0AAW4FVF7_9HYPH</name>
<dbReference type="EMBL" id="WXFA01000042">
    <property type="protein sequence ID" value="MBM3095321.1"/>
    <property type="molecule type" value="Genomic_DNA"/>
</dbReference>
<proteinExistence type="predicted"/>